<gene>
    <name evidence="4" type="ORF">AXX12_00950</name>
</gene>
<keyword evidence="1 2" id="KW-0807">Transducer</keyword>
<dbReference type="Gene3D" id="1.10.287.950">
    <property type="entry name" value="Methyl-accepting chemotaxis protein"/>
    <property type="match status" value="1"/>
</dbReference>
<evidence type="ECO:0000313" key="5">
    <source>
        <dbReference type="Proteomes" id="UP000076268"/>
    </source>
</evidence>
<dbReference type="PANTHER" id="PTHR32089">
    <property type="entry name" value="METHYL-ACCEPTING CHEMOTAXIS PROTEIN MCPB"/>
    <property type="match status" value="1"/>
</dbReference>
<dbReference type="GO" id="GO:0007165">
    <property type="term" value="P:signal transduction"/>
    <property type="evidence" value="ECO:0007669"/>
    <property type="project" value="UniProtKB-KW"/>
</dbReference>
<dbReference type="SUPFAM" id="SSF58104">
    <property type="entry name" value="Methyl-accepting chemotaxis protein (MCP) signaling domain"/>
    <property type="match status" value="1"/>
</dbReference>
<evidence type="ECO:0000256" key="1">
    <source>
        <dbReference type="ARBA" id="ARBA00023224"/>
    </source>
</evidence>
<dbReference type="EMBL" id="LSGP01000001">
    <property type="protein sequence ID" value="KYZ78144.1"/>
    <property type="molecule type" value="Genomic_DNA"/>
</dbReference>
<keyword evidence="5" id="KW-1185">Reference proteome</keyword>
<dbReference type="Proteomes" id="UP000076268">
    <property type="component" value="Unassembled WGS sequence"/>
</dbReference>
<dbReference type="InterPro" id="IPR029151">
    <property type="entry name" value="Sensor-like_sf"/>
</dbReference>
<dbReference type="InterPro" id="IPR004089">
    <property type="entry name" value="MCPsignal_dom"/>
</dbReference>
<accession>A0A154BVU2</accession>
<dbReference type="GO" id="GO:0016020">
    <property type="term" value="C:membrane"/>
    <property type="evidence" value="ECO:0007669"/>
    <property type="project" value="InterPro"/>
</dbReference>
<feature type="domain" description="Methyl-accepting transducer" evidence="3">
    <location>
        <begin position="109"/>
        <end position="283"/>
    </location>
</feature>
<comment type="caution">
    <text evidence="4">The sequence shown here is derived from an EMBL/GenBank/DDBJ whole genome shotgun (WGS) entry which is preliminary data.</text>
</comment>
<organism evidence="4 5">
    <name type="scientific">Anaerosporomusa subterranea</name>
    <dbReference type="NCBI Taxonomy" id="1794912"/>
    <lineage>
        <taxon>Bacteria</taxon>
        <taxon>Bacillati</taxon>
        <taxon>Bacillota</taxon>
        <taxon>Negativicutes</taxon>
        <taxon>Acetonemataceae</taxon>
        <taxon>Anaerosporomusa</taxon>
    </lineage>
</organism>
<evidence type="ECO:0000256" key="2">
    <source>
        <dbReference type="PROSITE-ProRule" id="PRU00284"/>
    </source>
</evidence>
<evidence type="ECO:0000259" key="3">
    <source>
        <dbReference type="PROSITE" id="PS50111"/>
    </source>
</evidence>
<dbReference type="RefSeq" id="WP_066236852.1">
    <property type="nucleotide sequence ID" value="NZ_LSGP01000001.1"/>
</dbReference>
<dbReference type="Pfam" id="PF00015">
    <property type="entry name" value="MCPsignal"/>
    <property type="match status" value="1"/>
</dbReference>
<name>A0A154BVU2_ANASB</name>
<dbReference type="SUPFAM" id="SSF103190">
    <property type="entry name" value="Sensory domain-like"/>
    <property type="match status" value="1"/>
</dbReference>
<sequence>MAETIGYELLDVFCKVAPYMNDVIAGDVGISIIRDGRYDSYIPASDLNLGNRPGDPVRGGATKRAIETGKQVVRYITRDQSAYGVAYVACALPIQDVAGKVVGCVTTTQSITGIETVNNVSSELASASEELTAGMQELASRALNLSDTSHELGKLGQGLLATARQTDEIVTFIRNVAGQTNLLGLNAAIEAARVGEMGRGFGVVAEEVRKLAVASADSVKRISDSLGKIHQSLDELSKKIENIDSNVNEQTAAVQEMAKASQSLAMLAGNLSESAKTMYQLTD</sequence>
<dbReference type="OrthoDB" id="9807021at2"/>
<reference evidence="4 5" key="1">
    <citation type="submission" date="2016-02" db="EMBL/GenBank/DDBJ databases">
        <title>Anaerosporomusa subterraneum gen. nov., sp. nov., a spore-forming obligate anaerobe isolated from saprolite.</title>
        <authorList>
            <person name="Choi J.K."/>
            <person name="Shah M."/>
            <person name="Yee N."/>
        </authorList>
    </citation>
    <scope>NUCLEOTIDE SEQUENCE [LARGE SCALE GENOMIC DNA]</scope>
    <source>
        <strain evidence="4 5">RU4</strain>
    </source>
</reference>
<evidence type="ECO:0000313" key="4">
    <source>
        <dbReference type="EMBL" id="KYZ78144.1"/>
    </source>
</evidence>
<dbReference type="STRING" id="1794912.AXX12_00950"/>
<proteinExistence type="predicted"/>
<protein>
    <submittedName>
        <fullName evidence="4">Chemotaxis protein</fullName>
    </submittedName>
</protein>
<dbReference type="SMART" id="SM00283">
    <property type="entry name" value="MA"/>
    <property type="match status" value="1"/>
</dbReference>
<dbReference type="PROSITE" id="PS50111">
    <property type="entry name" value="CHEMOTAXIS_TRANSDUC_2"/>
    <property type="match status" value="1"/>
</dbReference>
<dbReference type="AlphaFoldDB" id="A0A154BVU2"/>
<dbReference type="PANTHER" id="PTHR32089:SF112">
    <property type="entry name" value="LYSOZYME-LIKE PROTEIN-RELATED"/>
    <property type="match status" value="1"/>
</dbReference>